<dbReference type="InterPro" id="IPR029062">
    <property type="entry name" value="Class_I_gatase-like"/>
</dbReference>
<dbReference type="SUPFAM" id="SSF52317">
    <property type="entry name" value="Class I glutamine amidotransferase-like"/>
    <property type="match status" value="1"/>
</dbReference>
<keyword evidence="1" id="KW-0456">Lyase</keyword>
<comment type="similarity">
    <text evidence="1">Belongs to the peptidase C56 family.</text>
</comment>
<dbReference type="EMBL" id="FN545251">
    <property type="protein sequence ID" value="CBA75379.1"/>
    <property type="molecule type" value="Genomic_DNA"/>
</dbReference>
<sequence>MESNMKPIAVILSGCGVLDGSEIHESVLTILSLSQNNVEMCFFAPDREQLDVINHISEKEKQEKRNIMVESARISRGKIAPLASADANKFSAVIIPGGFGVAKNLSNFVIKGSDCEIDKDLLTFCRKIHQQGKPMGLMCIAPVMLPKILNKTVTLTIGNDKETIAQIEQMGGKHIICSFDDIVVDEENRVITTPAYMLASSPNEAWQGINKLVKKVIEMASR</sequence>
<evidence type="ECO:0000313" key="2">
    <source>
        <dbReference type="EMBL" id="CBA75379.1"/>
    </source>
</evidence>
<dbReference type="PANTHER" id="PTHR10224:SF12">
    <property type="entry name" value="GLYOXALASE ELBB"/>
    <property type="match status" value="1"/>
</dbReference>
<dbReference type="NCBIfam" id="NF008747">
    <property type="entry name" value="PRK11780.1"/>
    <property type="match status" value="1"/>
</dbReference>
<dbReference type="InterPro" id="IPR026041">
    <property type="entry name" value="ElbB"/>
</dbReference>
<dbReference type="PIRSF" id="PIRSF006320">
    <property type="entry name" value="Elb2"/>
    <property type="match status" value="1"/>
</dbReference>
<evidence type="ECO:0000256" key="1">
    <source>
        <dbReference type="PIRNR" id="PIRNR006320"/>
    </source>
</evidence>
<comment type="function">
    <text evidence="1">Displays glyoxalase activity, catalyzing the conversion of glyoxal to glycolate.</text>
</comment>
<dbReference type="Gene3D" id="3.40.50.880">
    <property type="match status" value="1"/>
</dbReference>
<dbReference type="CDD" id="cd03133">
    <property type="entry name" value="GATase1_ES1"/>
    <property type="match status" value="1"/>
</dbReference>
<name>D2U2Q0_9GAMM</name>
<dbReference type="PANTHER" id="PTHR10224">
    <property type="entry name" value="ES1 PROTEIN HOMOLOG, MITOCHONDRIAL"/>
    <property type="match status" value="1"/>
</dbReference>
<accession>D2U2Q0</accession>
<dbReference type="AlphaFoldDB" id="D2U2Q0"/>
<proteinExistence type="inferred from homology"/>
<organism evidence="2">
    <name type="scientific">Arsenophonus nasoniae</name>
    <name type="common">son-killer infecting Nasonia vitripennis</name>
    <dbReference type="NCBI Taxonomy" id="638"/>
    <lineage>
        <taxon>Bacteria</taxon>
        <taxon>Pseudomonadati</taxon>
        <taxon>Pseudomonadota</taxon>
        <taxon>Gammaproteobacteria</taxon>
        <taxon>Enterobacterales</taxon>
        <taxon>Morganellaceae</taxon>
        <taxon>Arsenophonus</taxon>
    </lineage>
</organism>
<dbReference type="GO" id="GO:0016829">
    <property type="term" value="F:lyase activity"/>
    <property type="evidence" value="ECO:0007669"/>
    <property type="project" value="UniProtKB-UniRule"/>
</dbReference>
<gene>
    <name evidence="2" type="ORF">ARN_28770</name>
</gene>
<reference evidence="2" key="1">
    <citation type="journal article" date="2010" name="Insect Mol. Biol.">
        <title>The draft genome sequence of Arsenophonus nasoniae, son-killer bacterium of Nasonia vitripennis, reveals genes associated with virulence and symbiosis.</title>
        <authorList>
            <person name="Wilkes T."/>
            <person name="Darby A.C."/>
            <person name="Choi J."/>
            <person name="Colborne J.K."/>
            <person name="Werren J.H."/>
            <person name="Hurst G.D.D."/>
        </authorList>
    </citation>
    <scope>NUCLEOTIDE SEQUENCE</scope>
</reference>
<protein>
    <recommendedName>
        <fullName evidence="1">Glyoxalase</fullName>
    </recommendedName>
</protein>
<comment type="catalytic activity">
    <reaction evidence="1">
        <text>glyoxal + H2O = glycolate + H(+)</text>
        <dbReference type="Rhea" id="RHEA:51672"/>
        <dbReference type="ChEBI" id="CHEBI:15377"/>
        <dbReference type="ChEBI" id="CHEBI:15378"/>
        <dbReference type="ChEBI" id="CHEBI:29805"/>
        <dbReference type="ChEBI" id="CHEBI:34779"/>
    </reaction>
</comment>